<dbReference type="Proteomes" id="UP000800094">
    <property type="component" value="Unassembled WGS sequence"/>
</dbReference>
<protein>
    <submittedName>
        <fullName evidence="1">Uncharacterized protein</fullName>
    </submittedName>
</protein>
<reference evidence="1" key="1">
    <citation type="journal article" date="2020" name="Stud. Mycol.">
        <title>101 Dothideomycetes genomes: a test case for predicting lifestyles and emergence of pathogens.</title>
        <authorList>
            <person name="Haridas S."/>
            <person name="Albert R."/>
            <person name="Binder M."/>
            <person name="Bloem J."/>
            <person name="Labutti K."/>
            <person name="Salamov A."/>
            <person name="Andreopoulos B."/>
            <person name="Baker S."/>
            <person name="Barry K."/>
            <person name="Bills G."/>
            <person name="Bluhm B."/>
            <person name="Cannon C."/>
            <person name="Castanera R."/>
            <person name="Culley D."/>
            <person name="Daum C."/>
            <person name="Ezra D."/>
            <person name="Gonzalez J."/>
            <person name="Henrissat B."/>
            <person name="Kuo A."/>
            <person name="Liang C."/>
            <person name="Lipzen A."/>
            <person name="Lutzoni F."/>
            <person name="Magnuson J."/>
            <person name="Mondo S."/>
            <person name="Nolan M."/>
            <person name="Ohm R."/>
            <person name="Pangilinan J."/>
            <person name="Park H.-J."/>
            <person name="Ramirez L."/>
            <person name="Alfaro M."/>
            <person name="Sun H."/>
            <person name="Tritt A."/>
            <person name="Yoshinaga Y."/>
            <person name="Zwiers L.-H."/>
            <person name="Turgeon B."/>
            <person name="Goodwin S."/>
            <person name="Spatafora J."/>
            <person name="Crous P."/>
            <person name="Grigoriev I."/>
        </authorList>
    </citation>
    <scope>NUCLEOTIDE SEQUENCE</scope>
    <source>
        <strain evidence="1">CBS 122368</strain>
    </source>
</reference>
<dbReference type="EMBL" id="ML987201">
    <property type="protein sequence ID" value="KAF2245149.1"/>
    <property type="molecule type" value="Genomic_DNA"/>
</dbReference>
<proteinExistence type="predicted"/>
<dbReference type="AlphaFoldDB" id="A0A6A6I4J4"/>
<evidence type="ECO:0000313" key="1">
    <source>
        <dbReference type="EMBL" id="KAF2245149.1"/>
    </source>
</evidence>
<evidence type="ECO:0000313" key="2">
    <source>
        <dbReference type="Proteomes" id="UP000800094"/>
    </source>
</evidence>
<dbReference type="GeneID" id="54589657"/>
<dbReference type="RefSeq" id="XP_033680153.1">
    <property type="nucleotide sequence ID" value="XM_033836327.1"/>
</dbReference>
<sequence length="64" mass="7166">MHLPPRTPIPIPYWPSPFIETLALHINLIHRHMDLLCRLKRPKMLVGLSSGAYPAKAPLCLAAS</sequence>
<accession>A0A6A6I4J4</accession>
<organism evidence="1 2">
    <name type="scientific">Trematosphaeria pertusa</name>
    <dbReference type="NCBI Taxonomy" id="390896"/>
    <lineage>
        <taxon>Eukaryota</taxon>
        <taxon>Fungi</taxon>
        <taxon>Dikarya</taxon>
        <taxon>Ascomycota</taxon>
        <taxon>Pezizomycotina</taxon>
        <taxon>Dothideomycetes</taxon>
        <taxon>Pleosporomycetidae</taxon>
        <taxon>Pleosporales</taxon>
        <taxon>Massarineae</taxon>
        <taxon>Trematosphaeriaceae</taxon>
        <taxon>Trematosphaeria</taxon>
    </lineage>
</organism>
<name>A0A6A6I4J4_9PLEO</name>
<keyword evidence="2" id="KW-1185">Reference proteome</keyword>
<gene>
    <name evidence="1" type="ORF">BU26DRAFT_77560</name>
</gene>